<keyword evidence="5 8" id="KW-0812">Transmembrane</keyword>
<dbReference type="PANTHER" id="PTHR30269">
    <property type="entry name" value="TRANSMEMBRANE PROTEIN YFCA"/>
    <property type="match status" value="1"/>
</dbReference>
<evidence type="ECO:0000256" key="2">
    <source>
        <dbReference type="ARBA" id="ARBA00009142"/>
    </source>
</evidence>
<feature type="transmembrane region" description="Helical" evidence="8">
    <location>
        <begin position="12"/>
        <end position="34"/>
    </location>
</feature>
<protein>
    <recommendedName>
        <fullName evidence="8">Probable membrane transporter protein</fullName>
    </recommendedName>
</protein>
<dbReference type="InterPro" id="IPR052017">
    <property type="entry name" value="TSUP"/>
</dbReference>
<dbReference type="Pfam" id="PF01925">
    <property type="entry name" value="TauE"/>
    <property type="match status" value="1"/>
</dbReference>
<evidence type="ECO:0000256" key="5">
    <source>
        <dbReference type="ARBA" id="ARBA00022692"/>
    </source>
</evidence>
<sequence length="262" mass="27492">MAVSLLAHAHYAWLVTASLIAGAVNAVASGGSFISFPAMLAMGVAPVQANATNTVAIWPGQLTSVFALRGDLRKDLLTVAILCAIAGGIGGAEILLHTPQSIFLNILPWMILAATVLFLFAGRISAWLKRGASHAHADKPVSMMALTAMLLPVCLYVGYFGAGGGLLIMAALGVLGVEAMHELNSMKVLVACIANFSAVVTFVVSNSVAWHYCIIAMIFAGLGGYIGAHYARRMPAAAMRVMVICVGFAVSAWFFWVAHTRT</sequence>
<dbReference type="eggNOG" id="COG0730">
    <property type="taxonomic scope" value="Bacteria"/>
</dbReference>
<evidence type="ECO:0000256" key="8">
    <source>
        <dbReference type="RuleBase" id="RU363041"/>
    </source>
</evidence>
<evidence type="ECO:0000256" key="3">
    <source>
        <dbReference type="ARBA" id="ARBA00022448"/>
    </source>
</evidence>
<keyword evidence="3" id="KW-0813">Transport</keyword>
<proteinExistence type="inferred from homology"/>
<feature type="transmembrane region" description="Helical" evidence="8">
    <location>
        <begin position="143"/>
        <end position="176"/>
    </location>
</feature>
<feature type="transmembrane region" description="Helical" evidence="8">
    <location>
        <begin position="102"/>
        <end position="122"/>
    </location>
</feature>
<evidence type="ECO:0000256" key="1">
    <source>
        <dbReference type="ARBA" id="ARBA00004651"/>
    </source>
</evidence>
<keyword evidence="7 8" id="KW-0472">Membrane</keyword>
<accession>I3ZC61</accession>
<dbReference type="InterPro" id="IPR002781">
    <property type="entry name" value="TM_pro_TauE-like"/>
</dbReference>
<dbReference type="Proteomes" id="UP000006056">
    <property type="component" value="Chromosome"/>
</dbReference>
<gene>
    <name evidence="9" type="ordered locus">Terro_0488</name>
</gene>
<evidence type="ECO:0000256" key="4">
    <source>
        <dbReference type="ARBA" id="ARBA00022475"/>
    </source>
</evidence>
<organism evidence="9 10">
    <name type="scientific">Terriglobus roseus (strain DSM 18391 / NRRL B-41598 / KBS 63)</name>
    <dbReference type="NCBI Taxonomy" id="926566"/>
    <lineage>
        <taxon>Bacteria</taxon>
        <taxon>Pseudomonadati</taxon>
        <taxon>Acidobacteriota</taxon>
        <taxon>Terriglobia</taxon>
        <taxon>Terriglobales</taxon>
        <taxon>Acidobacteriaceae</taxon>
        <taxon>Terriglobus</taxon>
    </lineage>
</organism>
<dbReference type="HOGENOM" id="CLU_045498_7_0_0"/>
<feature type="transmembrane region" description="Helical" evidence="8">
    <location>
        <begin position="188"/>
        <end position="205"/>
    </location>
</feature>
<evidence type="ECO:0000256" key="6">
    <source>
        <dbReference type="ARBA" id="ARBA00022989"/>
    </source>
</evidence>
<feature type="transmembrane region" description="Helical" evidence="8">
    <location>
        <begin position="237"/>
        <end position="258"/>
    </location>
</feature>
<dbReference type="KEGG" id="trs:Terro_0488"/>
<keyword evidence="4 8" id="KW-1003">Cell membrane</keyword>
<evidence type="ECO:0000313" key="10">
    <source>
        <dbReference type="Proteomes" id="UP000006056"/>
    </source>
</evidence>
<comment type="similarity">
    <text evidence="2 8">Belongs to the 4-toluene sulfonate uptake permease (TSUP) (TC 2.A.102) family.</text>
</comment>
<keyword evidence="10" id="KW-1185">Reference proteome</keyword>
<dbReference type="RefSeq" id="WP_014784398.1">
    <property type="nucleotide sequence ID" value="NC_018014.1"/>
</dbReference>
<dbReference type="GO" id="GO:0005886">
    <property type="term" value="C:plasma membrane"/>
    <property type="evidence" value="ECO:0007669"/>
    <property type="project" value="UniProtKB-SubCell"/>
</dbReference>
<keyword evidence="6 8" id="KW-1133">Transmembrane helix</keyword>
<evidence type="ECO:0000256" key="7">
    <source>
        <dbReference type="ARBA" id="ARBA00023136"/>
    </source>
</evidence>
<reference evidence="9 10" key="1">
    <citation type="submission" date="2012-06" db="EMBL/GenBank/DDBJ databases">
        <title>Complete genome of Terriglobus roseus DSM 18391.</title>
        <authorList>
            <consortium name="US DOE Joint Genome Institute (JGI-PGF)"/>
            <person name="Lucas S."/>
            <person name="Copeland A."/>
            <person name="Lapidus A."/>
            <person name="Glavina del Rio T."/>
            <person name="Dalin E."/>
            <person name="Tice H."/>
            <person name="Bruce D."/>
            <person name="Goodwin L."/>
            <person name="Pitluck S."/>
            <person name="Peters L."/>
            <person name="Mikhailova N."/>
            <person name="Munk A.C.C."/>
            <person name="Kyrpides N."/>
            <person name="Mavromatis K."/>
            <person name="Ivanova N."/>
            <person name="Brettin T."/>
            <person name="Detter J.C."/>
            <person name="Han C."/>
            <person name="Larimer F."/>
            <person name="Land M."/>
            <person name="Hauser L."/>
            <person name="Markowitz V."/>
            <person name="Cheng J.-F."/>
            <person name="Hugenholtz P."/>
            <person name="Woyke T."/>
            <person name="Wu D."/>
            <person name="Brambilla E."/>
            <person name="Klenk H.-P."/>
            <person name="Eisen J.A."/>
        </authorList>
    </citation>
    <scope>NUCLEOTIDE SEQUENCE [LARGE SCALE GENOMIC DNA]</scope>
    <source>
        <strain evidence="10">DSM 18391 / NRRL B-41598 / KBS 63</strain>
    </source>
</reference>
<comment type="subcellular location">
    <subcellularLocation>
        <location evidence="1 8">Cell membrane</location>
        <topology evidence="1 8">Multi-pass membrane protein</topology>
    </subcellularLocation>
</comment>
<dbReference type="EMBL" id="CP003379">
    <property type="protein sequence ID" value="AFL86829.1"/>
    <property type="molecule type" value="Genomic_DNA"/>
</dbReference>
<dbReference type="OrthoDB" id="9807082at2"/>
<dbReference type="PANTHER" id="PTHR30269:SF0">
    <property type="entry name" value="MEMBRANE TRANSPORTER PROTEIN YFCA-RELATED"/>
    <property type="match status" value="1"/>
</dbReference>
<feature type="transmembrane region" description="Helical" evidence="8">
    <location>
        <begin position="212"/>
        <end position="231"/>
    </location>
</feature>
<feature type="transmembrane region" description="Helical" evidence="8">
    <location>
        <begin position="76"/>
        <end position="96"/>
    </location>
</feature>
<evidence type="ECO:0000313" key="9">
    <source>
        <dbReference type="EMBL" id="AFL86829.1"/>
    </source>
</evidence>
<name>I3ZC61_TERRK</name>
<dbReference type="STRING" id="926566.Terro_0488"/>
<dbReference type="AlphaFoldDB" id="I3ZC61"/>